<evidence type="ECO:0000313" key="11">
    <source>
        <dbReference type="Proteomes" id="UP000736335"/>
    </source>
</evidence>
<dbReference type="PANTHER" id="PTHR21240">
    <property type="entry name" value="2-AMINO-3-CARBOXYLMUCONATE-6-SEMIALDEHYDE DECARBOXYLASE"/>
    <property type="match status" value="1"/>
</dbReference>
<evidence type="ECO:0000313" key="10">
    <source>
        <dbReference type="EMBL" id="KAF9780128.1"/>
    </source>
</evidence>
<dbReference type="InterPro" id="IPR006680">
    <property type="entry name" value="Amidohydro-rel"/>
</dbReference>
<dbReference type="PANTHER" id="PTHR21240:SF29">
    <property type="entry name" value="AMIDOHYDROLASE-RELATED DOMAIN-CONTAINING PROTEIN"/>
    <property type="match status" value="1"/>
</dbReference>
<dbReference type="GO" id="GO:0016787">
    <property type="term" value="F:hydrolase activity"/>
    <property type="evidence" value="ECO:0007669"/>
    <property type="project" value="InterPro"/>
</dbReference>
<keyword evidence="3 8" id="KW-0210">Decarboxylase</keyword>
<keyword evidence="11" id="KW-1185">Reference proteome</keyword>
<comment type="catalytic activity">
    <reaction evidence="6">
        <text>6-methylsalicylate + H(+) = 3-methylphenol + CO2</text>
        <dbReference type="Rhea" id="RHEA:23112"/>
        <dbReference type="ChEBI" id="CHEBI:15378"/>
        <dbReference type="ChEBI" id="CHEBI:16526"/>
        <dbReference type="ChEBI" id="CHEBI:17231"/>
        <dbReference type="ChEBI" id="CHEBI:36658"/>
        <dbReference type="EC" id="4.1.1.52"/>
    </reaction>
    <physiologicalReaction direction="left-to-right" evidence="6">
        <dbReference type="Rhea" id="RHEA:23113"/>
    </physiologicalReaction>
</comment>
<keyword evidence="4" id="KW-0862">Zinc</keyword>
<comment type="similarity">
    <text evidence="1">Belongs to the metallo-dependent hydrolases superfamily. ACMSD family.</text>
</comment>
<reference evidence="10" key="1">
    <citation type="journal article" date="2020" name="Nat. Commun.">
        <title>Large-scale genome sequencing of mycorrhizal fungi provides insights into the early evolution of symbiotic traits.</title>
        <authorList>
            <person name="Miyauchi S."/>
            <person name="Kiss E."/>
            <person name="Kuo A."/>
            <person name="Drula E."/>
            <person name="Kohler A."/>
            <person name="Sanchez-Garcia M."/>
            <person name="Morin E."/>
            <person name="Andreopoulos B."/>
            <person name="Barry K.W."/>
            <person name="Bonito G."/>
            <person name="Buee M."/>
            <person name="Carver A."/>
            <person name="Chen C."/>
            <person name="Cichocki N."/>
            <person name="Clum A."/>
            <person name="Culley D."/>
            <person name="Crous P.W."/>
            <person name="Fauchery L."/>
            <person name="Girlanda M."/>
            <person name="Hayes R.D."/>
            <person name="Keri Z."/>
            <person name="LaButti K."/>
            <person name="Lipzen A."/>
            <person name="Lombard V."/>
            <person name="Magnuson J."/>
            <person name="Maillard F."/>
            <person name="Murat C."/>
            <person name="Nolan M."/>
            <person name="Ohm R.A."/>
            <person name="Pangilinan J."/>
            <person name="Pereira M.F."/>
            <person name="Perotto S."/>
            <person name="Peter M."/>
            <person name="Pfister S."/>
            <person name="Riley R."/>
            <person name="Sitrit Y."/>
            <person name="Stielow J.B."/>
            <person name="Szollosi G."/>
            <person name="Zifcakova L."/>
            <person name="Stursova M."/>
            <person name="Spatafora J.W."/>
            <person name="Tedersoo L."/>
            <person name="Vaario L.M."/>
            <person name="Yamada A."/>
            <person name="Yan M."/>
            <person name="Wang P."/>
            <person name="Xu J."/>
            <person name="Bruns T."/>
            <person name="Baldrian P."/>
            <person name="Vilgalys R."/>
            <person name="Dunand C."/>
            <person name="Henrissat B."/>
            <person name="Grigoriev I.V."/>
            <person name="Hibbett D."/>
            <person name="Nagy L.G."/>
            <person name="Martin F.M."/>
        </authorList>
    </citation>
    <scope>NUCLEOTIDE SEQUENCE</scope>
    <source>
        <strain evidence="10">UH-Tt-Lm1</strain>
    </source>
</reference>
<gene>
    <name evidence="10" type="ORF">BJ322DRAFT_1101498</name>
</gene>
<dbReference type="AlphaFoldDB" id="A0A9P6H8V3"/>
<comment type="caution">
    <text evidence="10">The sequence shown here is derived from an EMBL/GenBank/DDBJ whole genome shotgun (WGS) entry which is preliminary data.</text>
</comment>
<keyword evidence="2" id="KW-0479">Metal-binding</keyword>
<organism evidence="10 11">
    <name type="scientific">Thelephora terrestris</name>
    <dbReference type="NCBI Taxonomy" id="56493"/>
    <lineage>
        <taxon>Eukaryota</taxon>
        <taxon>Fungi</taxon>
        <taxon>Dikarya</taxon>
        <taxon>Basidiomycota</taxon>
        <taxon>Agaricomycotina</taxon>
        <taxon>Agaricomycetes</taxon>
        <taxon>Thelephorales</taxon>
        <taxon>Thelephoraceae</taxon>
        <taxon>Thelephora</taxon>
    </lineage>
</organism>
<feature type="domain" description="Amidohydrolase-related" evidence="9">
    <location>
        <begin position="7"/>
        <end position="280"/>
    </location>
</feature>
<evidence type="ECO:0000256" key="2">
    <source>
        <dbReference type="ARBA" id="ARBA00022723"/>
    </source>
</evidence>
<dbReference type="EC" id="4.1.1.52" evidence="7"/>
<dbReference type="GO" id="GO:0047596">
    <property type="term" value="F:6-methylsalicylate decarboxylase activity"/>
    <property type="evidence" value="ECO:0007669"/>
    <property type="project" value="UniProtKB-EC"/>
</dbReference>
<evidence type="ECO:0000259" key="9">
    <source>
        <dbReference type="Pfam" id="PF04909"/>
    </source>
</evidence>
<dbReference type="InterPro" id="IPR032465">
    <property type="entry name" value="ACMSD"/>
</dbReference>
<evidence type="ECO:0000256" key="1">
    <source>
        <dbReference type="ARBA" id="ARBA00005871"/>
    </source>
</evidence>
<dbReference type="GO" id="GO:0005829">
    <property type="term" value="C:cytosol"/>
    <property type="evidence" value="ECO:0007669"/>
    <property type="project" value="TreeGrafter"/>
</dbReference>
<protein>
    <recommendedName>
        <fullName evidence="7">6-methylsalicylate decarboxylase</fullName>
        <ecNumber evidence="7">4.1.1.52</ecNumber>
    </recommendedName>
</protein>
<evidence type="ECO:0000256" key="7">
    <source>
        <dbReference type="ARBA" id="ARBA00038889"/>
    </source>
</evidence>
<dbReference type="Gene3D" id="3.20.20.140">
    <property type="entry name" value="Metal-dependent hydrolases"/>
    <property type="match status" value="1"/>
</dbReference>
<evidence type="ECO:0000256" key="3">
    <source>
        <dbReference type="ARBA" id="ARBA00022793"/>
    </source>
</evidence>
<evidence type="ECO:0000256" key="4">
    <source>
        <dbReference type="ARBA" id="ARBA00022833"/>
    </source>
</evidence>
<evidence type="ECO:0000256" key="6">
    <source>
        <dbReference type="ARBA" id="ARBA00036832"/>
    </source>
</evidence>
<evidence type="ECO:0000256" key="5">
    <source>
        <dbReference type="ARBA" id="ARBA00023239"/>
    </source>
</evidence>
<dbReference type="SUPFAM" id="SSF51556">
    <property type="entry name" value="Metallo-dependent hydrolases"/>
    <property type="match status" value="1"/>
</dbReference>
<accession>A0A9P6H8V3</accession>
<dbReference type="InterPro" id="IPR032466">
    <property type="entry name" value="Metal_Hydrolase"/>
</dbReference>
<dbReference type="EMBL" id="WIUZ02000017">
    <property type="protein sequence ID" value="KAF9780128.1"/>
    <property type="molecule type" value="Genomic_DNA"/>
</dbReference>
<keyword evidence="5 8" id="KW-0456">Lyase</keyword>
<evidence type="ECO:0000256" key="8">
    <source>
        <dbReference type="RuleBase" id="RU366045"/>
    </source>
</evidence>
<name>A0A9P6H8V3_9AGAM</name>
<dbReference type="GO" id="GO:0046872">
    <property type="term" value="F:metal ion binding"/>
    <property type="evidence" value="ECO:0007669"/>
    <property type="project" value="UniProtKB-KW"/>
</dbReference>
<dbReference type="Proteomes" id="UP000736335">
    <property type="component" value="Unassembled WGS sequence"/>
</dbReference>
<dbReference type="Pfam" id="PF04909">
    <property type="entry name" value="Amidohydro_2"/>
    <property type="match status" value="1"/>
</dbReference>
<reference evidence="10" key="2">
    <citation type="submission" date="2020-11" db="EMBL/GenBank/DDBJ databases">
        <authorList>
            <consortium name="DOE Joint Genome Institute"/>
            <person name="Kuo A."/>
            <person name="Miyauchi S."/>
            <person name="Kiss E."/>
            <person name="Drula E."/>
            <person name="Kohler A."/>
            <person name="Sanchez-Garcia M."/>
            <person name="Andreopoulos B."/>
            <person name="Barry K.W."/>
            <person name="Bonito G."/>
            <person name="Buee M."/>
            <person name="Carver A."/>
            <person name="Chen C."/>
            <person name="Cichocki N."/>
            <person name="Clum A."/>
            <person name="Culley D."/>
            <person name="Crous P.W."/>
            <person name="Fauchery L."/>
            <person name="Girlanda M."/>
            <person name="Hayes R."/>
            <person name="Keri Z."/>
            <person name="Labutti K."/>
            <person name="Lipzen A."/>
            <person name="Lombard V."/>
            <person name="Magnuson J."/>
            <person name="Maillard F."/>
            <person name="Morin E."/>
            <person name="Murat C."/>
            <person name="Nolan M."/>
            <person name="Ohm R."/>
            <person name="Pangilinan J."/>
            <person name="Pereira M."/>
            <person name="Perotto S."/>
            <person name="Peter M."/>
            <person name="Riley R."/>
            <person name="Sitrit Y."/>
            <person name="Stielow B."/>
            <person name="Szollosi G."/>
            <person name="Zifcakova L."/>
            <person name="Stursova M."/>
            <person name="Spatafora J.W."/>
            <person name="Tedersoo L."/>
            <person name="Vaario L.-M."/>
            <person name="Yamada A."/>
            <person name="Yan M."/>
            <person name="Wang P."/>
            <person name="Xu J."/>
            <person name="Bruns T."/>
            <person name="Baldrian P."/>
            <person name="Vilgalys R."/>
            <person name="Henrissat B."/>
            <person name="Grigoriev I.V."/>
            <person name="Hibbett D."/>
            <person name="Nagy L.G."/>
            <person name="Martin F.M."/>
        </authorList>
    </citation>
    <scope>NUCLEOTIDE SEQUENCE</scope>
    <source>
        <strain evidence="10">UH-Tt-Lm1</strain>
    </source>
</reference>
<proteinExistence type="inferred from homology"/>
<dbReference type="GO" id="GO:0019748">
    <property type="term" value="P:secondary metabolic process"/>
    <property type="evidence" value="ECO:0007669"/>
    <property type="project" value="TreeGrafter"/>
</dbReference>
<sequence length="314" mass="35270">MNELTRIDVHHHAFPPELQASKAAGSAVLGWKMTAEGRHWSLEVSLGAMEKLKIDKAILSLPPGYPPDQKDVRAANEELKRMRDRYPTRFGFWATLGDLRNTKAVIEEIRYAFDVLKANGVIITSSYGEAQNAVYLGDRIFDPVWEELDRRRAAVFLHGAQTRPERPDPHDFLGVPIVEVPHETFKAAASLVVSGRKRKYPNVNFVLAHLGGSTPFLAPRVAVLSNYMGSGLTPEDILNDFKTFYYDTALSSHESTLTAMQSFVGPNRLVFGTDFPAVSKDMATWYTRQTSQFHADPRAPVWRDNILKILANME</sequence>
<dbReference type="OrthoDB" id="2832284at2759"/>